<keyword evidence="3" id="KW-1185">Reference proteome</keyword>
<reference evidence="2" key="1">
    <citation type="submission" date="2023-10" db="EMBL/GenBank/DDBJ databases">
        <authorList>
            <person name="Hackl T."/>
        </authorList>
    </citation>
    <scope>NUCLEOTIDE SEQUENCE</scope>
</reference>
<evidence type="ECO:0000313" key="3">
    <source>
        <dbReference type="Proteomes" id="UP001295740"/>
    </source>
</evidence>
<dbReference type="Proteomes" id="UP001295740">
    <property type="component" value="Unassembled WGS sequence"/>
</dbReference>
<evidence type="ECO:0000256" key="1">
    <source>
        <dbReference type="SAM" id="MobiDB-lite"/>
    </source>
</evidence>
<proteinExistence type="predicted"/>
<feature type="region of interest" description="Disordered" evidence="1">
    <location>
        <begin position="1"/>
        <end position="20"/>
    </location>
</feature>
<comment type="caution">
    <text evidence="2">The sequence shown here is derived from an EMBL/GenBank/DDBJ whole genome shotgun (WGS) entry which is preliminary data.</text>
</comment>
<dbReference type="InterPro" id="IPR023213">
    <property type="entry name" value="CAT-like_dom_sf"/>
</dbReference>
<protein>
    <submittedName>
        <fullName evidence="2">Uu.00g139810.m01.CDS01</fullName>
    </submittedName>
</protein>
<dbReference type="SUPFAM" id="SSF52777">
    <property type="entry name" value="CoA-dependent acyltransferases"/>
    <property type="match status" value="1"/>
</dbReference>
<dbReference type="Pfam" id="PF07247">
    <property type="entry name" value="AATase"/>
    <property type="match status" value="1"/>
</dbReference>
<evidence type="ECO:0000313" key="2">
    <source>
        <dbReference type="EMBL" id="CAJ2508955.1"/>
    </source>
</evidence>
<accession>A0AAI8VQ16</accession>
<dbReference type="Gene3D" id="3.30.559.10">
    <property type="entry name" value="Chloramphenicol acetyltransferase-like domain"/>
    <property type="match status" value="1"/>
</dbReference>
<dbReference type="GO" id="GO:0008080">
    <property type="term" value="F:N-acetyltransferase activity"/>
    <property type="evidence" value="ECO:0007669"/>
    <property type="project" value="TreeGrafter"/>
</dbReference>
<dbReference type="InterPro" id="IPR052058">
    <property type="entry name" value="Alcohol_O-acetyltransferase"/>
</dbReference>
<dbReference type="AlphaFoldDB" id="A0AAI8VQ16"/>
<dbReference type="PANTHER" id="PTHR28037">
    <property type="entry name" value="ALCOHOL O-ACETYLTRANSFERASE 1-RELATED"/>
    <property type="match status" value="1"/>
</dbReference>
<dbReference type="PANTHER" id="PTHR28037:SF1">
    <property type="entry name" value="ALCOHOL O-ACETYLTRANSFERASE 1-RELATED"/>
    <property type="match status" value="1"/>
</dbReference>
<dbReference type="InterPro" id="IPR010828">
    <property type="entry name" value="Atf2/Sli1-like"/>
</dbReference>
<dbReference type="EMBL" id="CAUWAG010000012">
    <property type="protein sequence ID" value="CAJ2508955.1"/>
    <property type="molecule type" value="Genomic_DNA"/>
</dbReference>
<organism evidence="2 3">
    <name type="scientific">Anthostomella pinea</name>
    <dbReference type="NCBI Taxonomy" id="933095"/>
    <lineage>
        <taxon>Eukaryota</taxon>
        <taxon>Fungi</taxon>
        <taxon>Dikarya</taxon>
        <taxon>Ascomycota</taxon>
        <taxon>Pezizomycotina</taxon>
        <taxon>Sordariomycetes</taxon>
        <taxon>Xylariomycetidae</taxon>
        <taxon>Xylariales</taxon>
        <taxon>Xylariaceae</taxon>
        <taxon>Anthostomella</taxon>
    </lineage>
</organism>
<name>A0AAI8VQ16_9PEZI</name>
<sequence length="519" mass="57443">MTEHQDKKSSRKSGAKASKAIRPLGGNETYQLAMYILDLYRGTSVICRYAIPPTMTVANARSELMSTIRAAIARVVLKHPLLQVGVGKAESRKPFFVPLDSLDLGQLITWRFIEGPVDEDSLRETAQSEVDNKFDGLDSLPCWRVLILHPQYTDSLEIVFTFNHSHADGMGGKVFHEDLLQTLNAGITDEERQQFDQNVVKLPDCTPRFTPTTPQLAKLPVTNGFIVKTLWDEMKPGMLRKDVTLATWAPILTSLPYKTQLRSFAVDAGTLTNILAACRKHKTTLTGLIHGLALVSLASRLDEHKAPAFEAATALDQRKFLPSSHPSYPGLDPKRTVANYVSLMGHGFDTQVVSEVRSKLNWKKTSNESLSDELAGLTWSAAAKVRREIQERLDLGLKNDLIGLMKFIGDWRTQMKKDARKPRQFSWLVTNLGVVDGQPGTGTTALSSAKDENWAIRRAQFVLSTEVPSGVWMIAPFAVKDGPLCMTFSSQDGVVDVGLAEGFVGDIHRWLVQIGSTQS</sequence>
<gene>
    <name evidence="2" type="ORF">KHLLAP_LOCUS9423</name>
</gene>